<evidence type="ECO:0000313" key="2">
    <source>
        <dbReference type="Proteomes" id="UP000677918"/>
    </source>
</evidence>
<dbReference type="AlphaFoldDB" id="A0A8J4H160"/>
<gene>
    <name evidence="1" type="ORF">XYCOK13_05200</name>
</gene>
<comment type="caution">
    <text evidence="1">The sequence shown here is derived from an EMBL/GenBank/DDBJ whole genome shotgun (WGS) entry which is preliminary data.</text>
</comment>
<dbReference type="Pfam" id="PF08183">
    <property type="entry name" value="SpoV"/>
    <property type="match status" value="1"/>
</dbReference>
<dbReference type="NCBIfam" id="NF011327">
    <property type="entry name" value="PRK14741.1"/>
    <property type="match status" value="1"/>
</dbReference>
<sequence>MMTRVVFLSSFFLSLSGYGVNILALATKSPGGVEMKFYTFKLPKFLGGMVKAILNSFQKNG</sequence>
<dbReference type="NCBIfam" id="NF033436">
    <property type="entry name" value="SpoVM_broad"/>
    <property type="match status" value="1"/>
</dbReference>
<accession>A0A8J4H160</accession>
<dbReference type="Proteomes" id="UP000677918">
    <property type="component" value="Unassembled WGS sequence"/>
</dbReference>
<protein>
    <recommendedName>
        <fullName evidence="3">Stage V sporulation protein M</fullName>
    </recommendedName>
</protein>
<proteinExistence type="predicted"/>
<reference evidence="1" key="1">
    <citation type="submission" date="2021-04" db="EMBL/GenBank/DDBJ databases">
        <title>Draft genome sequence of Xylanibacillus composti strain K13.</title>
        <authorList>
            <person name="Uke A."/>
            <person name="Chhe C."/>
            <person name="Baramee S."/>
            <person name="Kosugi A."/>
        </authorList>
    </citation>
    <scope>NUCLEOTIDE SEQUENCE</scope>
    <source>
        <strain evidence="1">K13</strain>
    </source>
</reference>
<dbReference type="InterPro" id="IPR012609">
    <property type="entry name" value="Spore_V_M"/>
</dbReference>
<evidence type="ECO:0000313" key="1">
    <source>
        <dbReference type="EMBL" id="GIQ67696.1"/>
    </source>
</evidence>
<dbReference type="EMBL" id="BOVK01000006">
    <property type="protein sequence ID" value="GIQ67696.1"/>
    <property type="molecule type" value="Genomic_DNA"/>
</dbReference>
<keyword evidence="2" id="KW-1185">Reference proteome</keyword>
<name>A0A8J4H160_9BACL</name>
<organism evidence="1 2">
    <name type="scientific">Xylanibacillus composti</name>
    <dbReference type="NCBI Taxonomy" id="1572762"/>
    <lineage>
        <taxon>Bacteria</taxon>
        <taxon>Bacillati</taxon>
        <taxon>Bacillota</taxon>
        <taxon>Bacilli</taxon>
        <taxon>Bacillales</taxon>
        <taxon>Paenibacillaceae</taxon>
        <taxon>Xylanibacillus</taxon>
    </lineage>
</organism>
<evidence type="ECO:0008006" key="3">
    <source>
        <dbReference type="Google" id="ProtNLM"/>
    </source>
</evidence>